<organism evidence="1">
    <name type="scientific">Rhizophora mucronata</name>
    <name type="common">Asiatic mangrove</name>
    <dbReference type="NCBI Taxonomy" id="61149"/>
    <lineage>
        <taxon>Eukaryota</taxon>
        <taxon>Viridiplantae</taxon>
        <taxon>Streptophyta</taxon>
        <taxon>Embryophyta</taxon>
        <taxon>Tracheophyta</taxon>
        <taxon>Spermatophyta</taxon>
        <taxon>Magnoliopsida</taxon>
        <taxon>eudicotyledons</taxon>
        <taxon>Gunneridae</taxon>
        <taxon>Pentapetalae</taxon>
        <taxon>rosids</taxon>
        <taxon>fabids</taxon>
        <taxon>Malpighiales</taxon>
        <taxon>Rhizophoraceae</taxon>
        <taxon>Rhizophora</taxon>
    </lineage>
</organism>
<sequence length="17" mass="2019">MYKVYHSLTIMFASNLT</sequence>
<dbReference type="EMBL" id="GGEC01081128">
    <property type="protein sequence ID" value="MBX61612.1"/>
    <property type="molecule type" value="Transcribed_RNA"/>
</dbReference>
<accession>A0A2P2Q3S1</accession>
<name>A0A2P2Q3S1_RHIMU</name>
<proteinExistence type="predicted"/>
<reference evidence="1" key="1">
    <citation type="submission" date="2018-02" db="EMBL/GenBank/DDBJ databases">
        <title>Rhizophora mucronata_Transcriptome.</title>
        <authorList>
            <person name="Meera S.P."/>
            <person name="Sreeshan A."/>
            <person name="Augustine A."/>
        </authorList>
    </citation>
    <scope>NUCLEOTIDE SEQUENCE</scope>
    <source>
        <tissue evidence="1">Leaf</tissue>
    </source>
</reference>
<dbReference type="AlphaFoldDB" id="A0A2P2Q3S1"/>
<protein>
    <submittedName>
        <fullName evidence="1">Uncharacterized protein</fullName>
    </submittedName>
</protein>
<evidence type="ECO:0000313" key="1">
    <source>
        <dbReference type="EMBL" id="MBX61612.1"/>
    </source>
</evidence>